<evidence type="ECO:0000313" key="2">
    <source>
        <dbReference type="Proteomes" id="UP001652661"/>
    </source>
</evidence>
<dbReference type="AlphaFoldDB" id="A0A6P4IJ63"/>
<evidence type="ECO:0000313" key="3">
    <source>
        <dbReference type="RefSeq" id="XP_017029012.1"/>
    </source>
</evidence>
<dbReference type="OrthoDB" id="7868485at2759"/>
<organism evidence="2 3">
    <name type="scientific">Drosophila kikkawai</name>
    <name type="common">Fruit fly</name>
    <dbReference type="NCBI Taxonomy" id="30033"/>
    <lineage>
        <taxon>Eukaryota</taxon>
        <taxon>Metazoa</taxon>
        <taxon>Ecdysozoa</taxon>
        <taxon>Arthropoda</taxon>
        <taxon>Hexapoda</taxon>
        <taxon>Insecta</taxon>
        <taxon>Pterygota</taxon>
        <taxon>Neoptera</taxon>
        <taxon>Endopterygota</taxon>
        <taxon>Diptera</taxon>
        <taxon>Brachycera</taxon>
        <taxon>Muscomorpha</taxon>
        <taxon>Ephydroidea</taxon>
        <taxon>Drosophilidae</taxon>
        <taxon>Drosophila</taxon>
        <taxon>Sophophora</taxon>
    </lineage>
</organism>
<proteinExistence type="predicted"/>
<reference evidence="3" key="1">
    <citation type="submission" date="2025-08" db="UniProtKB">
        <authorList>
            <consortium name="RefSeq"/>
        </authorList>
    </citation>
    <scope>IDENTIFICATION</scope>
    <source>
        <strain evidence="3">14028-0561.14</strain>
        <tissue evidence="3">Whole fly</tissue>
    </source>
</reference>
<evidence type="ECO:0000256" key="1">
    <source>
        <dbReference type="SAM" id="SignalP"/>
    </source>
</evidence>
<dbReference type="RefSeq" id="XP_017029012.1">
    <property type="nucleotide sequence ID" value="XM_017173523.3"/>
</dbReference>
<feature type="chain" id="PRO_5027907062" evidence="1">
    <location>
        <begin position="21"/>
        <end position="123"/>
    </location>
</feature>
<dbReference type="GeneID" id="108079239"/>
<keyword evidence="1" id="KW-0732">Signal</keyword>
<protein>
    <submittedName>
        <fullName evidence="3">Uncharacterized protein</fullName>
    </submittedName>
</protein>
<accession>A0A6P4IJ63</accession>
<feature type="signal peptide" evidence="1">
    <location>
        <begin position="1"/>
        <end position="20"/>
    </location>
</feature>
<keyword evidence="2" id="KW-1185">Reference proteome</keyword>
<sequence length="123" mass="14058">MNPIPRSILLLILGICMAQALPMTNDDQELTALESVEESLPLNRRSESEFVSRIAPRHQENPEEEQQFDTLVRELQAAGVHTADRRALRTLTYKELVRLLALYQLAQGRNYYDAVDQKEASAY</sequence>
<gene>
    <name evidence="3" type="primary">LOC108079239</name>
</gene>
<dbReference type="Proteomes" id="UP001652661">
    <property type="component" value="Chromosome X"/>
</dbReference>
<name>A0A6P4IJ63_DROKI</name>